<dbReference type="AlphaFoldDB" id="A0A0B1SGY2"/>
<evidence type="ECO:0008006" key="3">
    <source>
        <dbReference type="Google" id="ProtNLM"/>
    </source>
</evidence>
<reference evidence="1 2" key="1">
    <citation type="submission" date="2014-03" db="EMBL/GenBank/DDBJ databases">
        <title>Draft genome of the hookworm Oesophagostomum dentatum.</title>
        <authorList>
            <person name="Mitreva M."/>
        </authorList>
    </citation>
    <scope>NUCLEOTIDE SEQUENCE [LARGE SCALE GENOMIC DNA]</scope>
    <source>
        <strain evidence="1 2">OD-Hann</strain>
    </source>
</reference>
<dbReference type="Proteomes" id="UP000053660">
    <property type="component" value="Unassembled WGS sequence"/>
</dbReference>
<sequence length="61" mass="6504">MGWADTEYLGCALKNCSGDYVVSCRYDSGNTVGSLQYELGTPCSACPDRTTCVDGLCVPAW</sequence>
<protein>
    <recommendedName>
        <fullName evidence="3">SCP domain-containing protein</fullName>
    </recommendedName>
</protein>
<dbReference type="Gene3D" id="3.40.33.10">
    <property type="entry name" value="CAP"/>
    <property type="match status" value="1"/>
</dbReference>
<dbReference type="EMBL" id="KN579218">
    <property type="protein sequence ID" value="KHJ82480.1"/>
    <property type="molecule type" value="Genomic_DNA"/>
</dbReference>
<accession>A0A0B1SGY2</accession>
<dbReference type="SUPFAM" id="SSF55797">
    <property type="entry name" value="PR-1-like"/>
    <property type="match status" value="1"/>
</dbReference>
<name>A0A0B1SGY2_OESDE</name>
<organism evidence="1 2">
    <name type="scientific">Oesophagostomum dentatum</name>
    <name type="common">Nodular worm</name>
    <dbReference type="NCBI Taxonomy" id="61180"/>
    <lineage>
        <taxon>Eukaryota</taxon>
        <taxon>Metazoa</taxon>
        <taxon>Ecdysozoa</taxon>
        <taxon>Nematoda</taxon>
        <taxon>Chromadorea</taxon>
        <taxon>Rhabditida</taxon>
        <taxon>Rhabditina</taxon>
        <taxon>Rhabditomorpha</taxon>
        <taxon>Strongyloidea</taxon>
        <taxon>Strongylidae</taxon>
        <taxon>Oesophagostomum</taxon>
    </lineage>
</organism>
<evidence type="ECO:0000313" key="1">
    <source>
        <dbReference type="EMBL" id="KHJ82480.1"/>
    </source>
</evidence>
<dbReference type="OrthoDB" id="5874910at2759"/>
<proteinExistence type="predicted"/>
<gene>
    <name evidence="1" type="ORF">OESDEN_17826</name>
</gene>
<keyword evidence="2" id="KW-1185">Reference proteome</keyword>
<dbReference type="InterPro" id="IPR035940">
    <property type="entry name" value="CAP_sf"/>
</dbReference>
<evidence type="ECO:0000313" key="2">
    <source>
        <dbReference type="Proteomes" id="UP000053660"/>
    </source>
</evidence>